<dbReference type="Proteomes" id="UP001178461">
    <property type="component" value="Chromosome 11"/>
</dbReference>
<protein>
    <submittedName>
        <fullName evidence="1">Uncharacterized protein</fullName>
    </submittedName>
</protein>
<accession>A0AA35PIN4</accession>
<evidence type="ECO:0000313" key="2">
    <source>
        <dbReference type="Proteomes" id="UP001178461"/>
    </source>
</evidence>
<dbReference type="EMBL" id="OX395136">
    <property type="protein sequence ID" value="CAI5786878.1"/>
    <property type="molecule type" value="Genomic_DNA"/>
</dbReference>
<proteinExistence type="predicted"/>
<keyword evidence="2" id="KW-1185">Reference proteome</keyword>
<reference evidence="1" key="1">
    <citation type="submission" date="2022-12" db="EMBL/GenBank/DDBJ databases">
        <authorList>
            <person name="Alioto T."/>
            <person name="Alioto T."/>
            <person name="Gomez Garrido J."/>
        </authorList>
    </citation>
    <scope>NUCLEOTIDE SEQUENCE</scope>
</reference>
<sequence>MKRKPIFVGVPKTVAVYRPRFPLKAAGRGFPCIGKADLLGSTPKTWDILCPPDIHLRETEICFSLVVAAHWSKTNINILHTWRQSCCCGGRCNMDLPLSWHCWSRAQLRREEKIVVAAGHPTTLFFPAAPSKTLMDCGCHVRCSSFCRPPWNSLRTVLGEGMRCPLTSQHSRFCSPPTFYFLEQIHNAAGEENDEDDGDLFQKNSYYPERLAFFFHA</sequence>
<gene>
    <name evidence="1" type="ORF">PODLI_1B036975</name>
</gene>
<evidence type="ECO:0000313" key="1">
    <source>
        <dbReference type="EMBL" id="CAI5786878.1"/>
    </source>
</evidence>
<organism evidence="1 2">
    <name type="scientific">Podarcis lilfordi</name>
    <name type="common">Lilford's wall lizard</name>
    <dbReference type="NCBI Taxonomy" id="74358"/>
    <lineage>
        <taxon>Eukaryota</taxon>
        <taxon>Metazoa</taxon>
        <taxon>Chordata</taxon>
        <taxon>Craniata</taxon>
        <taxon>Vertebrata</taxon>
        <taxon>Euteleostomi</taxon>
        <taxon>Lepidosauria</taxon>
        <taxon>Squamata</taxon>
        <taxon>Bifurcata</taxon>
        <taxon>Unidentata</taxon>
        <taxon>Episquamata</taxon>
        <taxon>Laterata</taxon>
        <taxon>Lacertibaenia</taxon>
        <taxon>Lacertidae</taxon>
        <taxon>Podarcis</taxon>
    </lineage>
</organism>
<dbReference type="AlphaFoldDB" id="A0AA35PIN4"/>
<name>A0AA35PIN4_9SAUR</name>